<dbReference type="GeneID" id="24566363"/>
<dbReference type="EMBL" id="LK391710">
    <property type="protein sequence ID" value="CDR97822.1"/>
    <property type="molecule type" value="Genomic_DNA"/>
</dbReference>
<keyword evidence="3" id="KW-1185">Reference proteome</keyword>
<dbReference type="InterPro" id="IPR041316">
    <property type="entry name" value="ISP1_C"/>
</dbReference>
<evidence type="ECO:0000313" key="3">
    <source>
        <dbReference type="Proteomes" id="UP000033188"/>
    </source>
</evidence>
<evidence type="ECO:0000259" key="1">
    <source>
        <dbReference type="Pfam" id="PF18161"/>
    </source>
</evidence>
<dbReference type="RefSeq" id="XP_012770008.1">
    <property type="nucleotide sequence ID" value="XM_012914554.1"/>
</dbReference>
<dbReference type="Proteomes" id="UP000033188">
    <property type="component" value="Chromosome 4"/>
</dbReference>
<name>A0A061DCK0_BABBI</name>
<dbReference type="Gene3D" id="2.30.29.30">
    <property type="entry name" value="Pleckstrin-homology domain (PH domain)/Phosphotyrosine-binding domain (PTB)"/>
    <property type="match status" value="1"/>
</dbReference>
<evidence type="ECO:0000313" key="2">
    <source>
        <dbReference type="EMBL" id="CDR97822.1"/>
    </source>
</evidence>
<dbReference type="OrthoDB" id="328439at2759"/>
<accession>A0A061DCK0</accession>
<proteinExistence type="predicted"/>
<dbReference type="KEGG" id="bbig:BBBOND_0403100"/>
<dbReference type="InterPro" id="IPR011993">
    <property type="entry name" value="PH-like_dom_sf"/>
</dbReference>
<protein>
    <recommendedName>
        <fullName evidence="1">ISP1 C-terminal domain-containing protein</fullName>
    </recommendedName>
</protein>
<sequence>MPAIFSFRRILGIFDSCCAFEDCRQDANEFEIEEQHFRDRLRSSVNVMVLLEVGTRRNGCMCWQDGSKLSCTLHVNCDQEIIRIACEDQIREMKFDAIKKLLHTREELGRVQTEGPCLNFSTSVALHLSENGNCIPLTFNNIQEKRLFLNILRPFIEV</sequence>
<feature type="domain" description="ISP1 C-terminal" evidence="1">
    <location>
        <begin position="62"/>
        <end position="153"/>
    </location>
</feature>
<dbReference type="Pfam" id="PF18161">
    <property type="entry name" value="ISP1_C"/>
    <property type="match status" value="1"/>
</dbReference>
<organism evidence="2 3">
    <name type="scientific">Babesia bigemina</name>
    <dbReference type="NCBI Taxonomy" id="5866"/>
    <lineage>
        <taxon>Eukaryota</taxon>
        <taxon>Sar</taxon>
        <taxon>Alveolata</taxon>
        <taxon>Apicomplexa</taxon>
        <taxon>Aconoidasida</taxon>
        <taxon>Piroplasmida</taxon>
        <taxon>Babesiidae</taxon>
        <taxon>Babesia</taxon>
    </lineage>
</organism>
<gene>
    <name evidence="2" type="ORF">BBBOND_0403100</name>
</gene>
<dbReference type="AlphaFoldDB" id="A0A061DCK0"/>
<dbReference type="VEuPathDB" id="PiroplasmaDB:BBBOND_0403100"/>
<dbReference type="OMA" id="FIFIMRD"/>
<reference evidence="3" key="1">
    <citation type="journal article" date="2014" name="Nucleic Acids Res.">
        <title>The evolutionary dynamics of variant antigen genes in Babesia reveal a history of genomic innovation underlying host-parasite interaction.</title>
        <authorList>
            <person name="Jackson A.P."/>
            <person name="Otto T.D."/>
            <person name="Darby A."/>
            <person name="Ramaprasad A."/>
            <person name="Xia D."/>
            <person name="Echaide I.E."/>
            <person name="Farber M."/>
            <person name="Gahlot S."/>
            <person name="Gamble J."/>
            <person name="Gupta D."/>
            <person name="Gupta Y."/>
            <person name="Jackson L."/>
            <person name="Malandrin L."/>
            <person name="Malas T.B."/>
            <person name="Moussa E."/>
            <person name="Nair M."/>
            <person name="Reid A.J."/>
            <person name="Sanders M."/>
            <person name="Sharma J."/>
            <person name="Tracey A."/>
            <person name="Quail M.A."/>
            <person name="Weir W."/>
            <person name="Wastling J.M."/>
            <person name="Hall N."/>
            <person name="Willadsen P."/>
            <person name="Lingelbach K."/>
            <person name="Shiels B."/>
            <person name="Tait A."/>
            <person name="Berriman M."/>
            <person name="Allred D.R."/>
            <person name="Pain A."/>
        </authorList>
    </citation>
    <scope>NUCLEOTIDE SEQUENCE [LARGE SCALE GENOMIC DNA]</scope>
    <source>
        <strain evidence="3">Bond</strain>
    </source>
</reference>